<dbReference type="Proteomes" id="UP001418222">
    <property type="component" value="Unassembled WGS sequence"/>
</dbReference>
<keyword evidence="7" id="KW-1185">Reference proteome</keyword>
<evidence type="ECO:0000313" key="6">
    <source>
        <dbReference type="EMBL" id="KAK8935579.1"/>
    </source>
</evidence>
<evidence type="ECO:0000256" key="4">
    <source>
        <dbReference type="SAM" id="MobiDB-lite"/>
    </source>
</evidence>
<protein>
    <submittedName>
        <fullName evidence="6">WUSCHEL-related homeobox 8</fullName>
    </submittedName>
</protein>
<evidence type="ECO:0000256" key="3">
    <source>
        <dbReference type="RuleBase" id="RU000682"/>
    </source>
</evidence>
<organism evidence="6 7">
    <name type="scientific">Platanthera zijinensis</name>
    <dbReference type="NCBI Taxonomy" id="2320716"/>
    <lineage>
        <taxon>Eukaryota</taxon>
        <taxon>Viridiplantae</taxon>
        <taxon>Streptophyta</taxon>
        <taxon>Embryophyta</taxon>
        <taxon>Tracheophyta</taxon>
        <taxon>Spermatophyta</taxon>
        <taxon>Magnoliopsida</taxon>
        <taxon>Liliopsida</taxon>
        <taxon>Asparagales</taxon>
        <taxon>Orchidaceae</taxon>
        <taxon>Orchidoideae</taxon>
        <taxon>Orchideae</taxon>
        <taxon>Orchidinae</taxon>
        <taxon>Platanthera</taxon>
    </lineage>
</organism>
<evidence type="ECO:0000259" key="5">
    <source>
        <dbReference type="PROSITE" id="PS50071"/>
    </source>
</evidence>
<comment type="caution">
    <text evidence="6">The sequence shown here is derived from an EMBL/GenBank/DDBJ whole genome shotgun (WGS) entry which is preliminary data.</text>
</comment>
<evidence type="ECO:0000313" key="7">
    <source>
        <dbReference type="Proteomes" id="UP001418222"/>
    </source>
</evidence>
<gene>
    <name evidence="6" type="primary">WOX8</name>
    <name evidence="6" type="ORF">KSP39_PZI013199</name>
</gene>
<evidence type="ECO:0000256" key="2">
    <source>
        <dbReference type="PROSITE-ProRule" id="PRU00108"/>
    </source>
</evidence>
<name>A0AAP0BCG2_9ASPA</name>
<sequence>MEWKKTASSFNDGLRRRRSEEEERGGAMGEGILYVKVMTDEQMEVLRRQIAVYATICEQLVEMHKVVSAQQDSFAGMRFGNMYCDPMMASSSHKIGARQRWTPTPIQLQILENIFKQGNGTPSKQKIKDVTLELTKHGQISETNVYNWFQNRRARSKRKHTSSAPSNTESETEIEIESPNHKKAKPEATISQETNNLVGKVYYTGIDQLMGKMDSNWEL</sequence>
<dbReference type="PANTHER" id="PTHR46777">
    <property type="entry name" value="WUSCHEL-RELATED HOMEOBOX 13"/>
    <property type="match status" value="1"/>
</dbReference>
<dbReference type="InterPro" id="IPR009057">
    <property type="entry name" value="Homeodomain-like_sf"/>
</dbReference>
<keyword evidence="2 3" id="KW-0238">DNA-binding</keyword>
<dbReference type="SUPFAM" id="SSF46689">
    <property type="entry name" value="Homeodomain-like"/>
    <property type="match status" value="1"/>
</dbReference>
<proteinExistence type="predicted"/>
<reference evidence="6 7" key="1">
    <citation type="journal article" date="2022" name="Nat. Plants">
        <title>Genomes of leafy and leafless Platanthera orchids illuminate the evolution of mycoheterotrophy.</title>
        <authorList>
            <person name="Li M.H."/>
            <person name="Liu K.W."/>
            <person name="Li Z."/>
            <person name="Lu H.C."/>
            <person name="Ye Q.L."/>
            <person name="Zhang D."/>
            <person name="Wang J.Y."/>
            <person name="Li Y.F."/>
            <person name="Zhong Z.M."/>
            <person name="Liu X."/>
            <person name="Yu X."/>
            <person name="Liu D.K."/>
            <person name="Tu X.D."/>
            <person name="Liu B."/>
            <person name="Hao Y."/>
            <person name="Liao X.Y."/>
            <person name="Jiang Y.T."/>
            <person name="Sun W.H."/>
            <person name="Chen J."/>
            <person name="Chen Y.Q."/>
            <person name="Ai Y."/>
            <person name="Zhai J.W."/>
            <person name="Wu S.S."/>
            <person name="Zhou Z."/>
            <person name="Hsiao Y.Y."/>
            <person name="Wu W.L."/>
            <person name="Chen Y.Y."/>
            <person name="Lin Y.F."/>
            <person name="Hsu J.L."/>
            <person name="Li C.Y."/>
            <person name="Wang Z.W."/>
            <person name="Zhao X."/>
            <person name="Zhong W.Y."/>
            <person name="Ma X.K."/>
            <person name="Ma L."/>
            <person name="Huang J."/>
            <person name="Chen G.Z."/>
            <person name="Huang M.Z."/>
            <person name="Huang L."/>
            <person name="Peng D.H."/>
            <person name="Luo Y.B."/>
            <person name="Zou S.Q."/>
            <person name="Chen S.P."/>
            <person name="Lan S."/>
            <person name="Tsai W.C."/>
            <person name="Van de Peer Y."/>
            <person name="Liu Z.J."/>
        </authorList>
    </citation>
    <scope>NUCLEOTIDE SEQUENCE [LARGE SCALE GENOMIC DNA]</scope>
    <source>
        <strain evidence="6">Lor287</strain>
    </source>
</reference>
<dbReference type="InterPro" id="IPR001356">
    <property type="entry name" value="HD"/>
</dbReference>
<dbReference type="GO" id="GO:0005634">
    <property type="term" value="C:nucleus"/>
    <property type="evidence" value="ECO:0007669"/>
    <property type="project" value="UniProtKB-SubCell"/>
</dbReference>
<dbReference type="GO" id="GO:0003677">
    <property type="term" value="F:DNA binding"/>
    <property type="evidence" value="ECO:0007669"/>
    <property type="project" value="UniProtKB-UniRule"/>
</dbReference>
<dbReference type="EMBL" id="JBBWWQ010000011">
    <property type="protein sequence ID" value="KAK8935579.1"/>
    <property type="molecule type" value="Genomic_DNA"/>
</dbReference>
<feature type="region of interest" description="Disordered" evidence="4">
    <location>
        <begin position="153"/>
        <end position="188"/>
    </location>
</feature>
<feature type="region of interest" description="Disordered" evidence="4">
    <location>
        <begin position="1"/>
        <end position="25"/>
    </location>
</feature>
<keyword evidence="2 3" id="KW-0539">Nucleus</keyword>
<evidence type="ECO:0000256" key="1">
    <source>
        <dbReference type="ARBA" id="ARBA00004123"/>
    </source>
</evidence>
<dbReference type="GO" id="GO:0003700">
    <property type="term" value="F:DNA-binding transcription factor activity"/>
    <property type="evidence" value="ECO:0007669"/>
    <property type="project" value="InterPro"/>
</dbReference>
<accession>A0AAP0BCG2</accession>
<dbReference type="AlphaFoldDB" id="A0AAP0BCG2"/>
<feature type="domain" description="Homeobox" evidence="5">
    <location>
        <begin position="94"/>
        <end position="159"/>
    </location>
</feature>
<dbReference type="Gene3D" id="1.10.10.60">
    <property type="entry name" value="Homeodomain-like"/>
    <property type="match status" value="1"/>
</dbReference>
<feature type="compositionally biased region" description="Polar residues" evidence="4">
    <location>
        <begin position="1"/>
        <end position="11"/>
    </location>
</feature>
<keyword evidence="2 3" id="KW-0371">Homeobox</keyword>
<feature type="DNA-binding region" description="Homeobox" evidence="2">
    <location>
        <begin position="96"/>
        <end position="160"/>
    </location>
</feature>
<dbReference type="PANTHER" id="PTHR46777:SF5">
    <property type="entry name" value="WUSCHEL-RELATED HOMEOBOX 13"/>
    <property type="match status" value="1"/>
</dbReference>
<dbReference type="InterPro" id="IPR044559">
    <property type="entry name" value="WOX13-like"/>
</dbReference>
<dbReference type="SMART" id="SM00389">
    <property type="entry name" value="HOX"/>
    <property type="match status" value="1"/>
</dbReference>
<dbReference type="PROSITE" id="PS50071">
    <property type="entry name" value="HOMEOBOX_2"/>
    <property type="match status" value="1"/>
</dbReference>
<dbReference type="CDD" id="cd00086">
    <property type="entry name" value="homeodomain"/>
    <property type="match status" value="1"/>
</dbReference>
<dbReference type="Pfam" id="PF00046">
    <property type="entry name" value="Homeodomain"/>
    <property type="match status" value="1"/>
</dbReference>
<comment type="subcellular location">
    <subcellularLocation>
        <location evidence="1 2 3">Nucleus</location>
    </subcellularLocation>
</comment>